<feature type="domain" description="FAD dependent oxidoreductase" evidence="3">
    <location>
        <begin position="7"/>
        <end position="78"/>
    </location>
</feature>
<protein>
    <recommendedName>
        <fullName evidence="3">FAD dependent oxidoreductase domain-containing protein</fullName>
    </recommendedName>
</protein>
<dbReference type="InterPro" id="IPR036188">
    <property type="entry name" value="FAD/NAD-bd_sf"/>
</dbReference>
<dbReference type="GO" id="GO:0004497">
    <property type="term" value="F:monooxygenase activity"/>
    <property type="evidence" value="ECO:0007669"/>
    <property type="project" value="UniProtKB-KW"/>
</dbReference>
<reference evidence="4" key="2">
    <citation type="submission" date="2023-06" db="EMBL/GenBank/DDBJ databases">
        <authorList>
            <person name="Ma L."/>
            <person name="Liu K.-W."/>
            <person name="Li Z."/>
            <person name="Hsiao Y.-Y."/>
            <person name="Qi Y."/>
            <person name="Fu T."/>
            <person name="Tang G."/>
            <person name="Zhang D."/>
            <person name="Sun W.-H."/>
            <person name="Liu D.-K."/>
            <person name="Li Y."/>
            <person name="Chen G.-Z."/>
            <person name="Liu X.-D."/>
            <person name="Liao X.-Y."/>
            <person name="Jiang Y.-T."/>
            <person name="Yu X."/>
            <person name="Hao Y."/>
            <person name="Huang J."/>
            <person name="Zhao X.-W."/>
            <person name="Ke S."/>
            <person name="Chen Y.-Y."/>
            <person name="Wu W.-L."/>
            <person name="Hsu J.-L."/>
            <person name="Lin Y.-F."/>
            <person name="Huang M.-D."/>
            <person name="Li C.-Y."/>
            <person name="Huang L."/>
            <person name="Wang Z.-W."/>
            <person name="Zhao X."/>
            <person name="Zhong W.-Y."/>
            <person name="Peng D.-H."/>
            <person name="Ahmad S."/>
            <person name="Lan S."/>
            <person name="Zhang J.-S."/>
            <person name="Tsai W.-C."/>
            <person name="Van De Peer Y."/>
            <person name="Liu Z.-J."/>
        </authorList>
    </citation>
    <scope>NUCLEOTIDE SEQUENCE</scope>
    <source>
        <strain evidence="4">CP</strain>
        <tissue evidence="4">Leaves</tissue>
    </source>
</reference>
<dbReference type="Proteomes" id="UP001180020">
    <property type="component" value="Unassembled WGS sequence"/>
</dbReference>
<dbReference type="Gene3D" id="3.50.50.60">
    <property type="entry name" value="FAD/NAD(P)-binding domain"/>
    <property type="match status" value="1"/>
</dbReference>
<dbReference type="AlphaFoldDB" id="A0AAV9DHE1"/>
<evidence type="ECO:0000256" key="1">
    <source>
        <dbReference type="ARBA" id="ARBA00023002"/>
    </source>
</evidence>
<accession>A0AAV9DHE1</accession>
<evidence type="ECO:0000256" key="2">
    <source>
        <dbReference type="ARBA" id="ARBA00023033"/>
    </source>
</evidence>
<gene>
    <name evidence="4" type="ORF">QJS10_CPB13g00609</name>
</gene>
<dbReference type="EMBL" id="JAUJYO010000013">
    <property type="protein sequence ID" value="KAK1299543.1"/>
    <property type="molecule type" value="Genomic_DNA"/>
</dbReference>
<evidence type="ECO:0000313" key="5">
    <source>
        <dbReference type="Proteomes" id="UP001180020"/>
    </source>
</evidence>
<dbReference type="SUPFAM" id="SSF51905">
    <property type="entry name" value="FAD/NAD(P)-binding domain"/>
    <property type="match status" value="1"/>
</dbReference>
<name>A0AAV9DHE1_ACOCL</name>
<comment type="caution">
    <text evidence="4">The sequence shown here is derived from an EMBL/GenBank/DDBJ whole genome shotgun (WGS) entry which is preliminary data.</text>
</comment>
<keyword evidence="2" id="KW-0503">Monooxygenase</keyword>
<dbReference type="InterPro" id="IPR044560">
    <property type="entry name" value="MOase"/>
</dbReference>
<reference evidence="4" key="1">
    <citation type="journal article" date="2023" name="Nat. Commun.">
        <title>Diploid and tetraploid genomes of Acorus and the evolution of monocots.</title>
        <authorList>
            <person name="Ma L."/>
            <person name="Liu K.W."/>
            <person name="Li Z."/>
            <person name="Hsiao Y.Y."/>
            <person name="Qi Y."/>
            <person name="Fu T."/>
            <person name="Tang G.D."/>
            <person name="Zhang D."/>
            <person name="Sun W.H."/>
            <person name="Liu D.K."/>
            <person name="Li Y."/>
            <person name="Chen G.Z."/>
            <person name="Liu X.D."/>
            <person name="Liao X.Y."/>
            <person name="Jiang Y.T."/>
            <person name="Yu X."/>
            <person name="Hao Y."/>
            <person name="Huang J."/>
            <person name="Zhao X.W."/>
            <person name="Ke S."/>
            <person name="Chen Y.Y."/>
            <person name="Wu W.L."/>
            <person name="Hsu J.L."/>
            <person name="Lin Y.F."/>
            <person name="Huang M.D."/>
            <person name="Li C.Y."/>
            <person name="Huang L."/>
            <person name="Wang Z.W."/>
            <person name="Zhao X."/>
            <person name="Zhong W.Y."/>
            <person name="Peng D.H."/>
            <person name="Ahmad S."/>
            <person name="Lan S."/>
            <person name="Zhang J.S."/>
            <person name="Tsai W.C."/>
            <person name="Van de Peer Y."/>
            <person name="Liu Z.J."/>
        </authorList>
    </citation>
    <scope>NUCLEOTIDE SEQUENCE</scope>
    <source>
        <strain evidence="4">CP</strain>
    </source>
</reference>
<keyword evidence="1" id="KW-0560">Oxidoreductase</keyword>
<evidence type="ECO:0000313" key="4">
    <source>
        <dbReference type="EMBL" id="KAK1299543.1"/>
    </source>
</evidence>
<sequence>MESYEEVVIVGGGIAGLATAVGLKRVGVRSLVLERSGQLRATGAALTLFPNAWRVLGRDAQHHLCSHGQATGEAFAEKAQLGVSKFDKISSSSCNTSLSEEKLKLKEEKKTPFVSILNNKIVLNF</sequence>
<dbReference type="InterPro" id="IPR006076">
    <property type="entry name" value="FAD-dep_OxRdtase"/>
</dbReference>
<dbReference type="PANTHER" id="PTHR45934:SF1">
    <property type="entry name" value="OS04G0423100 PROTEIN"/>
    <property type="match status" value="1"/>
</dbReference>
<proteinExistence type="predicted"/>
<evidence type="ECO:0000259" key="3">
    <source>
        <dbReference type="Pfam" id="PF01266"/>
    </source>
</evidence>
<dbReference type="PANTHER" id="PTHR45934">
    <property type="entry name" value="FAD/NAD(P)-BINDING OXIDOREDUCTASE FAMILY PROTEIN"/>
    <property type="match status" value="1"/>
</dbReference>
<organism evidence="4 5">
    <name type="scientific">Acorus calamus</name>
    <name type="common">Sweet flag</name>
    <dbReference type="NCBI Taxonomy" id="4465"/>
    <lineage>
        <taxon>Eukaryota</taxon>
        <taxon>Viridiplantae</taxon>
        <taxon>Streptophyta</taxon>
        <taxon>Embryophyta</taxon>
        <taxon>Tracheophyta</taxon>
        <taxon>Spermatophyta</taxon>
        <taxon>Magnoliopsida</taxon>
        <taxon>Liliopsida</taxon>
        <taxon>Acoraceae</taxon>
        <taxon>Acorus</taxon>
    </lineage>
</organism>
<keyword evidence="5" id="KW-1185">Reference proteome</keyword>
<dbReference type="Pfam" id="PF01266">
    <property type="entry name" value="DAO"/>
    <property type="match status" value="1"/>
</dbReference>